<evidence type="ECO:0000313" key="1">
    <source>
        <dbReference type="EMBL" id="BAL55953.1"/>
    </source>
</evidence>
<reference evidence="1" key="1">
    <citation type="journal article" date="2005" name="Environ. Microbiol.">
        <title>Genetic and functional properties of uncultivated thermophilic crenarchaeotes from a subsurface gold mine as revealed by analysis of genome fragments.</title>
        <authorList>
            <person name="Nunoura T."/>
            <person name="Hirayama H."/>
            <person name="Takami H."/>
            <person name="Oida H."/>
            <person name="Nishi S."/>
            <person name="Shimamura S."/>
            <person name="Suzuki Y."/>
            <person name="Inagaki F."/>
            <person name="Takai K."/>
            <person name="Nealson K.H."/>
            <person name="Horikoshi K."/>
        </authorList>
    </citation>
    <scope>NUCLEOTIDE SEQUENCE</scope>
</reference>
<dbReference type="EMBL" id="AP011733">
    <property type="protein sequence ID" value="BAL55953.1"/>
    <property type="molecule type" value="Genomic_DNA"/>
</dbReference>
<dbReference type="AlphaFoldDB" id="H5SIG7"/>
<sequence>MAEETRTWILLGRRLTIQAPPETIARLDALLAEMDRQAHAMRKLRPEADELTHWLMAMLSVLDTLATQIHRYETFCQRIEALLPPNLTPSV</sequence>
<organism evidence="1">
    <name type="scientific">uncultured Bacteroidota bacterium</name>
    <dbReference type="NCBI Taxonomy" id="152509"/>
    <lineage>
        <taxon>Bacteria</taxon>
        <taxon>Pseudomonadati</taxon>
        <taxon>Bacteroidota</taxon>
        <taxon>environmental samples</taxon>
    </lineage>
</organism>
<reference evidence="1" key="2">
    <citation type="journal article" date="2012" name="PLoS ONE">
        <title>A Deeply Branching Thermophilic Bacterium with an Ancient Acetyl-CoA Pathway Dominates a Subsurface Ecosystem.</title>
        <authorList>
            <person name="Takami H."/>
            <person name="Noguchi H."/>
            <person name="Takaki Y."/>
            <person name="Uchiyama I."/>
            <person name="Toyoda A."/>
            <person name="Nishi S."/>
            <person name="Chee G.-J."/>
            <person name="Arai W."/>
            <person name="Nunoura T."/>
            <person name="Itoh T."/>
            <person name="Hattori M."/>
            <person name="Takai K."/>
        </authorList>
    </citation>
    <scope>NUCLEOTIDE SEQUENCE</scope>
</reference>
<proteinExistence type="predicted"/>
<evidence type="ECO:0008006" key="2">
    <source>
        <dbReference type="Google" id="ProtNLM"/>
    </source>
</evidence>
<gene>
    <name evidence="1" type="ORF">HGMM_F32H02C26</name>
</gene>
<name>H5SIG7_9BACT</name>
<accession>H5SIG7</accession>
<protein>
    <recommendedName>
        <fullName evidence="2">Cell division protein ZapA</fullName>
    </recommendedName>
</protein>